<accession>A0A636K315</accession>
<proteinExistence type="predicted"/>
<dbReference type="InterPro" id="IPR005843">
    <property type="entry name" value="A-D-PHexomutase_C"/>
</dbReference>
<dbReference type="Gene3D" id="3.30.310.50">
    <property type="entry name" value="Alpha-D-phosphohexomutase, C-terminal domain"/>
    <property type="match status" value="1"/>
</dbReference>
<evidence type="ECO:0000313" key="2">
    <source>
        <dbReference type="EMBL" id="EDI0571374.1"/>
    </source>
</evidence>
<sequence>WRFNLRSSNTEPVVRLNVESRGDRLLLNTKKELIFEILNNKN</sequence>
<dbReference type="EMBL" id="AAMJRQ010000030">
    <property type="protein sequence ID" value="EDI0571374.1"/>
    <property type="molecule type" value="Genomic_DNA"/>
</dbReference>
<dbReference type="Pfam" id="PF00408">
    <property type="entry name" value="PGM_PMM_IV"/>
    <property type="match status" value="1"/>
</dbReference>
<feature type="non-terminal residue" evidence="2">
    <location>
        <position position="1"/>
    </location>
</feature>
<dbReference type="SUPFAM" id="SSF55957">
    <property type="entry name" value="Phosphoglucomutase, C-terminal domain"/>
    <property type="match status" value="1"/>
</dbReference>
<dbReference type="AlphaFoldDB" id="A0A636K315"/>
<protein>
    <submittedName>
        <fullName evidence="2">Phosphomannomutase</fullName>
    </submittedName>
</protein>
<feature type="domain" description="Alpha-D-phosphohexomutase C-terminal" evidence="1">
    <location>
        <begin position="1"/>
        <end position="32"/>
    </location>
</feature>
<reference evidence="2" key="1">
    <citation type="submission" date="2018-07" db="EMBL/GenBank/DDBJ databases">
        <authorList>
            <person name="Ashton P.M."/>
            <person name="Dallman T."/>
            <person name="Nair S."/>
            <person name="De Pinna E."/>
            <person name="Peters T."/>
            <person name="Grant K."/>
        </authorList>
    </citation>
    <scope>NUCLEOTIDE SEQUENCE</scope>
    <source>
        <strain evidence="2">350641</strain>
    </source>
</reference>
<organism evidence="2">
    <name type="scientific">Salmonella enterica subsp. enterica serovar Berkeley</name>
    <dbReference type="NCBI Taxonomy" id="1965103"/>
    <lineage>
        <taxon>Bacteria</taxon>
        <taxon>Pseudomonadati</taxon>
        <taxon>Pseudomonadota</taxon>
        <taxon>Gammaproteobacteria</taxon>
        <taxon>Enterobacterales</taxon>
        <taxon>Enterobacteriaceae</taxon>
        <taxon>Salmonella</taxon>
    </lineage>
</organism>
<name>A0A636K315_SALET</name>
<dbReference type="GO" id="GO:0016868">
    <property type="term" value="F:intramolecular phosphotransferase activity"/>
    <property type="evidence" value="ECO:0007669"/>
    <property type="project" value="InterPro"/>
</dbReference>
<evidence type="ECO:0000259" key="1">
    <source>
        <dbReference type="Pfam" id="PF00408"/>
    </source>
</evidence>
<dbReference type="InterPro" id="IPR036900">
    <property type="entry name" value="A-D-PHexomutase_C_sf"/>
</dbReference>
<gene>
    <name evidence="2" type="ORF">CC785_19485</name>
</gene>
<comment type="caution">
    <text evidence="2">The sequence shown here is derived from an EMBL/GenBank/DDBJ whole genome shotgun (WGS) entry which is preliminary data.</text>
</comment>